<feature type="domain" description="Rieske" evidence="7">
    <location>
        <begin position="549"/>
        <end position="633"/>
    </location>
</feature>
<organism evidence="8 9">
    <name type="scientific">Stenotrophomonas hibiscicola</name>
    <dbReference type="NCBI Taxonomy" id="86189"/>
    <lineage>
        <taxon>Bacteria</taxon>
        <taxon>Pseudomonadati</taxon>
        <taxon>Pseudomonadota</taxon>
        <taxon>Gammaproteobacteria</taxon>
        <taxon>Lysobacterales</taxon>
        <taxon>Lysobacteraceae</taxon>
        <taxon>Stenotrophomonas</taxon>
        <taxon>Stenotrophomonas maltophilia group</taxon>
    </lineage>
</organism>
<evidence type="ECO:0000256" key="2">
    <source>
        <dbReference type="ARBA" id="ARBA00022723"/>
    </source>
</evidence>
<name>A0ABV0C3V7_9GAMM</name>
<keyword evidence="1" id="KW-0001">2Fe-2S</keyword>
<keyword evidence="3" id="KW-0560">Oxidoreductase</keyword>
<keyword evidence="6" id="KW-1015">Disulfide bond</keyword>
<comment type="caution">
    <text evidence="8">The sequence shown here is derived from an EMBL/GenBank/DDBJ whole genome shotgun (WGS) entry which is preliminary data.</text>
</comment>
<keyword evidence="4" id="KW-0408">Iron</keyword>
<dbReference type="PANTHER" id="PTHR13847">
    <property type="entry name" value="SARCOSINE DEHYDROGENASE-RELATED"/>
    <property type="match status" value="1"/>
</dbReference>
<evidence type="ECO:0000313" key="8">
    <source>
        <dbReference type="EMBL" id="MEN5388929.1"/>
    </source>
</evidence>
<dbReference type="Gene3D" id="2.102.10.10">
    <property type="entry name" value="Rieske [2Fe-2S] iron-sulphur domain"/>
    <property type="match status" value="1"/>
</dbReference>
<keyword evidence="2" id="KW-0479">Metal-binding</keyword>
<evidence type="ECO:0000259" key="7">
    <source>
        <dbReference type="PROSITE" id="PS51296"/>
    </source>
</evidence>
<dbReference type="InterPro" id="IPR006076">
    <property type="entry name" value="FAD-dep_OxRdtase"/>
</dbReference>
<dbReference type="PROSITE" id="PS51296">
    <property type="entry name" value="RIESKE"/>
    <property type="match status" value="1"/>
</dbReference>
<evidence type="ECO:0000256" key="3">
    <source>
        <dbReference type="ARBA" id="ARBA00023002"/>
    </source>
</evidence>
<sequence length="633" mass="69293">MEVPGAHHAVQPGLRVRTGSNVVQRCGEHAHELLLGVERRPFRQHFLQLRDHQVDLQVRAHCGFLLPGKLATARTASRVLWAAQRTQACRLRDVQPPPARHRYGYVCEDFLHGRTTAVSPPAAYQGRLPADSARVHFMTDPLLRASLWSRDSDSNSFRPLAGTTRADVLVVGAGMTGLLTAARLADAGLDVLVVDAGPIGGRNTVMSTGNLYAPVSRLADLVSRWGGDTASRVVQWRQQALRSIETLVHRYDLRCGFERVAMQYGMQGRTREVTARFERELQAYQRVGLQCEHHQSGLPFTLGHAFRVADQAQLDPAAFCIELARHLAGRVRIHDWTRINSIEASAGVATADGARIHARHFVLATHSPAGFNLVQAEMEVYREYGVAVPVATPPAAGIHWIADRHRSLRGVRGTDGRDWLVLVGETHRTGETPPMDPAQHLVADAHRNFTVQGEPLCWSAQQFRAADQLPYIGSSAHDNVWVATGYGPDGLTWAGVAARAITEGILGTTSEIEQLLSPMRFTPVRSASGWARTNATVARHMVGDRLATASSRSPSELARGCGALLDVDGKRSAVYRDEGGRLHTMSALCPHLKCVVQWNGHERTWDCPCHGSRFSATGALLEGPARQGLTPEQ</sequence>
<dbReference type="Pfam" id="PF00355">
    <property type="entry name" value="Rieske"/>
    <property type="match status" value="1"/>
</dbReference>
<dbReference type="SUPFAM" id="SSF51905">
    <property type="entry name" value="FAD/NAD(P)-binding domain"/>
    <property type="match status" value="1"/>
</dbReference>
<dbReference type="SUPFAM" id="SSF50022">
    <property type="entry name" value="ISP domain"/>
    <property type="match status" value="1"/>
</dbReference>
<dbReference type="InterPro" id="IPR017941">
    <property type="entry name" value="Rieske_2Fe-2S"/>
</dbReference>
<dbReference type="PRINTS" id="PR00162">
    <property type="entry name" value="RIESKE"/>
</dbReference>
<reference evidence="8 9" key="1">
    <citation type="submission" date="2024-04" db="EMBL/GenBank/DDBJ databases">
        <title>WGS of bacteria from Torrens River.</title>
        <authorList>
            <person name="Wyrsch E.R."/>
            <person name="Drigo B."/>
        </authorList>
    </citation>
    <scope>NUCLEOTIDE SEQUENCE [LARGE SCALE GENOMIC DNA]</scope>
    <source>
        <strain evidence="8 9">TWI153</strain>
    </source>
</reference>
<dbReference type="InterPro" id="IPR005805">
    <property type="entry name" value="Rieske_Fe-S_prot_C"/>
</dbReference>
<dbReference type="InterPro" id="IPR036188">
    <property type="entry name" value="FAD/NAD-bd_sf"/>
</dbReference>
<evidence type="ECO:0000256" key="5">
    <source>
        <dbReference type="ARBA" id="ARBA00023014"/>
    </source>
</evidence>
<evidence type="ECO:0000313" key="9">
    <source>
        <dbReference type="Proteomes" id="UP001400166"/>
    </source>
</evidence>
<keyword evidence="5" id="KW-0411">Iron-sulfur</keyword>
<dbReference type="InterPro" id="IPR038010">
    <property type="entry name" value="YhfW_C"/>
</dbReference>
<dbReference type="Gene3D" id="3.50.50.60">
    <property type="entry name" value="FAD/NAD(P)-binding domain"/>
    <property type="match status" value="1"/>
</dbReference>
<dbReference type="Proteomes" id="UP001400166">
    <property type="component" value="Unassembled WGS sequence"/>
</dbReference>
<dbReference type="Gene3D" id="3.30.9.10">
    <property type="entry name" value="D-Amino Acid Oxidase, subunit A, domain 2"/>
    <property type="match status" value="1"/>
</dbReference>
<keyword evidence="9" id="KW-1185">Reference proteome</keyword>
<evidence type="ECO:0000256" key="1">
    <source>
        <dbReference type="ARBA" id="ARBA00022714"/>
    </source>
</evidence>
<proteinExistence type="predicted"/>
<dbReference type="RefSeq" id="WP_346469358.1">
    <property type="nucleotide sequence ID" value="NZ_JBDJOF010000005.1"/>
</dbReference>
<evidence type="ECO:0000256" key="4">
    <source>
        <dbReference type="ARBA" id="ARBA00023004"/>
    </source>
</evidence>
<protein>
    <submittedName>
        <fullName evidence="8">FAD-dependent oxidoreductase</fullName>
    </submittedName>
</protein>
<dbReference type="CDD" id="cd03477">
    <property type="entry name" value="Rieske_YhfW_C"/>
    <property type="match status" value="1"/>
</dbReference>
<accession>A0ABV0C3V7</accession>
<gene>
    <name evidence="8" type="ORF">ABE587_03690</name>
</gene>
<dbReference type="InterPro" id="IPR036922">
    <property type="entry name" value="Rieske_2Fe-2S_sf"/>
</dbReference>
<evidence type="ECO:0000256" key="6">
    <source>
        <dbReference type="ARBA" id="ARBA00023157"/>
    </source>
</evidence>
<dbReference type="Pfam" id="PF01266">
    <property type="entry name" value="DAO"/>
    <property type="match status" value="1"/>
</dbReference>
<dbReference type="EMBL" id="JBDJOF010000005">
    <property type="protein sequence ID" value="MEN5388929.1"/>
    <property type="molecule type" value="Genomic_DNA"/>
</dbReference>